<feature type="domain" description="CCHC-type" evidence="3">
    <location>
        <begin position="923"/>
        <end position="938"/>
    </location>
</feature>
<dbReference type="EMBL" id="CAXAMM010026002">
    <property type="protein sequence ID" value="CAK9057992.1"/>
    <property type="molecule type" value="Genomic_DNA"/>
</dbReference>
<feature type="region of interest" description="Disordered" evidence="2">
    <location>
        <begin position="1210"/>
        <end position="1233"/>
    </location>
</feature>
<keyword evidence="1" id="KW-0862">Zinc</keyword>
<proteinExistence type="predicted"/>
<organism evidence="4 5">
    <name type="scientific">Durusdinium trenchii</name>
    <dbReference type="NCBI Taxonomy" id="1381693"/>
    <lineage>
        <taxon>Eukaryota</taxon>
        <taxon>Sar</taxon>
        <taxon>Alveolata</taxon>
        <taxon>Dinophyceae</taxon>
        <taxon>Suessiales</taxon>
        <taxon>Symbiodiniaceae</taxon>
        <taxon>Durusdinium</taxon>
    </lineage>
</organism>
<evidence type="ECO:0000313" key="5">
    <source>
        <dbReference type="Proteomes" id="UP001642464"/>
    </source>
</evidence>
<accession>A0ABP0N532</accession>
<comment type="caution">
    <text evidence="4">The sequence shown here is derived from an EMBL/GenBank/DDBJ whole genome shotgun (WGS) entry which is preliminary data.</text>
</comment>
<dbReference type="SMART" id="SM00343">
    <property type="entry name" value="ZnF_C2HC"/>
    <property type="match status" value="1"/>
</dbReference>
<dbReference type="InterPro" id="IPR001878">
    <property type="entry name" value="Znf_CCHC"/>
</dbReference>
<reference evidence="4 5" key="1">
    <citation type="submission" date="2024-02" db="EMBL/GenBank/DDBJ databases">
        <authorList>
            <person name="Chen Y."/>
            <person name="Shah S."/>
            <person name="Dougan E. K."/>
            <person name="Thang M."/>
            <person name="Chan C."/>
        </authorList>
    </citation>
    <scope>NUCLEOTIDE SEQUENCE [LARGE SCALE GENOMIC DNA]</scope>
</reference>
<dbReference type="Pfam" id="PF07727">
    <property type="entry name" value="RVT_2"/>
    <property type="match status" value="1"/>
</dbReference>
<keyword evidence="1" id="KW-0479">Metal-binding</keyword>
<feature type="region of interest" description="Disordered" evidence="2">
    <location>
        <begin position="1631"/>
        <end position="1655"/>
    </location>
</feature>
<feature type="compositionally biased region" description="Basic and acidic residues" evidence="2">
    <location>
        <begin position="2037"/>
        <end position="2068"/>
    </location>
</feature>
<dbReference type="SUPFAM" id="SSF57756">
    <property type="entry name" value="Retrovirus zinc finger-like domains"/>
    <property type="match status" value="1"/>
</dbReference>
<evidence type="ECO:0000259" key="3">
    <source>
        <dbReference type="PROSITE" id="PS50158"/>
    </source>
</evidence>
<evidence type="ECO:0000256" key="2">
    <source>
        <dbReference type="SAM" id="MobiDB-lite"/>
    </source>
</evidence>
<dbReference type="InterPro" id="IPR013103">
    <property type="entry name" value="RVT_2"/>
</dbReference>
<evidence type="ECO:0000256" key="1">
    <source>
        <dbReference type="PROSITE-ProRule" id="PRU00047"/>
    </source>
</evidence>
<evidence type="ECO:0000313" key="4">
    <source>
        <dbReference type="EMBL" id="CAK9057992.1"/>
    </source>
</evidence>
<feature type="region of interest" description="Disordered" evidence="2">
    <location>
        <begin position="525"/>
        <end position="602"/>
    </location>
</feature>
<gene>
    <name evidence="4" type="ORF">SCF082_LOCUS31003</name>
</gene>
<dbReference type="Proteomes" id="UP001642464">
    <property type="component" value="Unassembled WGS sequence"/>
</dbReference>
<name>A0ABP0N532_9DINO</name>
<dbReference type="InterPro" id="IPR036875">
    <property type="entry name" value="Znf_CCHC_sf"/>
</dbReference>
<dbReference type="Gene3D" id="4.10.60.10">
    <property type="entry name" value="Zinc finger, CCHC-type"/>
    <property type="match status" value="1"/>
</dbReference>
<keyword evidence="1" id="KW-0863">Zinc-finger</keyword>
<feature type="region of interest" description="Disordered" evidence="2">
    <location>
        <begin position="890"/>
        <end position="910"/>
    </location>
</feature>
<feature type="region of interest" description="Disordered" evidence="2">
    <location>
        <begin position="1346"/>
        <end position="1373"/>
    </location>
</feature>
<protein>
    <submittedName>
        <fullName evidence="4">Retrovirus-related Pol polyprotein from transposon RE2 (Retro element 2) (AtRE2)</fullName>
    </submittedName>
</protein>
<feature type="region of interest" description="Disordered" evidence="2">
    <location>
        <begin position="1973"/>
        <end position="2090"/>
    </location>
</feature>
<feature type="compositionally biased region" description="Basic and acidic residues" evidence="2">
    <location>
        <begin position="1362"/>
        <end position="1373"/>
    </location>
</feature>
<keyword evidence="5" id="KW-1185">Reference proteome</keyword>
<dbReference type="PROSITE" id="PS50158">
    <property type="entry name" value="ZF_CCHC"/>
    <property type="match status" value="1"/>
</dbReference>
<sequence>MYMYLNLIRIVIEWLNPDPIFVETPVKSKLSGDDVTKVTRKVPVFLPETILTYLMGPLNLVIEDEAVEKLLLIDLGFFGDVEALTLRQCLAVAYKDFRIWRLTYFCHLLALAAFVSTAYSGAKQRSTTQGFHSAVRFCLVLAFLDPKITIPFQVLYSLVEVLLHVCVMEEGDFWVQLGSFSSGQVHILVATIASSMFIDMGLRGLIYARLDTADAESLLSSFRRVLRGVCDGDVLLDSQMNVAQESQCLRHLILTDVSLKGKSFEHLLVDDEQRTRFREFVEASNDTFQVPHAGFSAPPVCLRVSLRSSAGIRVATDMYHVPVPGLFGTNDPYHLIAFKEDPESRPQPEAGKDAVPSVLLPTLNEGQSHARSLHADSRSMLSGSTGKSYQLPYCAELKEMTLLVDVDSELQDVTEAHVRFQRDEPPSDLPAALQSTMPSLRKLVKPTDWEKVRSKAMRFTERSLLDPTIQSRVLKQMTLRLPGHSGWLVAEQAAFKRFSNENVQGKKVWLHMMGFRPERLLRPGPLSSDAGCEDPPMKFAQPEASRGDFDPSEAPSFSTVVTGALAMPNPGEALGDPDRREADLDDDEGTSTAAEVKGRREWTEEEWREWDERWWHAGQSGWYGSPWRVEHVKDDAGAASTAPPQSKTDPPDPWQQRSYDPWSRRTSVATGQADQHFQGAWSTWRAEKVLKTLDWDLQAKLDHLTETTLSSPSYLTEILSVLDILSGEKEDSDRRRAVRAALFEGARKPDEGLAQYALRRESQFELANRYVSLPEDIKGILLEEQSGLPRQAMQNLRVLTKGQHSYSEVKKALQILDLDEESMIKSGKTSYFGGASEVEHSESDIDDEEIFLALEAQEVDEEEALCLMADLQQDRKRTWRENKLLKAARKKDRRHFDDRSSRPSRPFNRRKMSIEEIKKVTFCNNCGKKGHWREDCPEPPKEGTRKSVDRSVKMNAFAYLGVAEGSASSPAFLVGDYLNFQSANSGCFLEVAAGHAIVDPGASQDLIGLRSYEKLEKRLYEVGLRTIKLEESPSKASGVGGDAKSLFMALSPCVLGGQPGVIKLTVVADDIPQLLSIGLLEYGKAIIDTGNNRIRFQAFDTETTMKRLPSGHRLVDIADWDGSDFPIPAKLSEELGLPPRAFNVPSSERRAYMAASPESAYEVKGANQHGTWTRCSMCQTKLTFVRYSKDNPPPAARMTKSAMVETYVSKPAPRTPGASSGYLPPPMMTSETSPPPDLMPDIQRALQGQTQQLAQSTAAVMSQVMSPVIEGFHQALRCQVEEQQRAQERQDAQMQQLFLAQQRIMQQNDMTRQQGACFPALSPEEIQRLLAQGFADTRRYMQQQGINEDEDWDAIPESPPEISKDSRSSVRTDRVRLPSSTELSAQGLSNVRACSHGFLSQSFKIMEVFSPPRVTEMAKQRGFLTTEPPNFDLTNGWNTLHFEDRRQLWKTLEEQSPDLVLLSPDCRLFSVLMNVNLKRIAVEKLTREQMEALTMWHLCIQVASFQLSRGKFFLIEQPAGASSWATHTVAWLLRQKGVLRFLFDQCELGLQVSDQGLSRKATGIVTNHTGIAFLLSQYQCTKTHHHVHLESGLPKKAQTYPKNMIQVILDGLRIGASDFIGVQVGSQELVGEDSDSEVPVPQPRTPGTLNKDMSPLLTPEQKKKIQLMHLNMGHLPKEQMLSMLKAAGAKEGVMKYVKDSFNCWVKERAEMEVNSGQTILSSVGELEELVICMVACKNRWFSRGGYSPSQLVFGINPRVPTELLDDDPMHDLGWREIDTDPYDQDTAASAFTKAHHIRHRARQLCIEATSRDKIKRSSSQRAHKQREWAVGQWVYVWRRFPGTGQGHLTRARWTGPGIVVLQVGHTVWVSMRARLWKCNSDQLRPASHHESIGADLSRSGELQDLIRQGRSAKAGAVDVTAEGTPDEEDTTSDPSHDQVEPMVSPAADVPAAIQLEPTPSSETPPVETTSLLRNIREPQAAVPIEDDRSALEDTSSMSTIKEGRKRPTSADETTASKKKQTAPVGRTTSASTRSKRQISETEHLERVALRTMKRMDREEKMRRLKETSSDSAVNPQTAAASSDSVNESAVPNQLKEFQNQFKEEAPQDKKDLEEDDDLFVNSSQEPQQLLSFFELKAENKVLMARPAKPKSQEFNMHEATPAEMRGFREADAAEWRTILDLNAVKILSQEDSRRVRKETPHRILPSRFVRRKKPMPGVGQWKFKSRWCVLGHCDPDNGTYSTYSPMPTTESIAVFFQICANLKLSISFCDVKQAFCQSEPLCRPQGELYVEACPGLDLPKDTVIQLIAPVYGLEDAPIRWHQTVISYLGELGFQRSLLEPCWYYKRDNRGDIEAMILVEVDDLNVAARSDVKEWILKELSERFLFGKMEHDEADFAGRHVKVLPDRIEMHQEKYILEKIQPVKMTPGRKAEKADQLTSEEFELFRSMLYRIAWVTHQTRPEAAGVVSILASRLKEATIHDVCCLNRLAAHLRNTAQQVLTIHSFKTEDMVLIAASDAGGVDSLPPSPDSAIDNVQGAWVIMAAGRMPSASQNTKVSILSWRSSKLRRRVASTLASEALAFSQALAEVEWVQIMIRDVMYGDVLRRDWMQSLNPYARAVRICDKNSTDSDLGFVFLRLTRAGLMQQARLAESNGYTHGSSAASKAKDELLECRLGTAVRRILIASNGMAAAKSIMSMRQWLLAVGWHMPLDVGAHGGALAEESRWKNGRLTVIRTSTERLRFPAAKPKCCRGNVAVDRWSG</sequence>
<feature type="region of interest" description="Disordered" evidence="2">
    <location>
        <begin position="635"/>
        <end position="671"/>
    </location>
</feature>
<feature type="region of interest" description="Disordered" evidence="2">
    <location>
        <begin position="1910"/>
        <end position="1943"/>
    </location>
</feature>
<feature type="compositionally biased region" description="Pro residues" evidence="2">
    <location>
        <begin position="1223"/>
        <end position="1233"/>
    </location>
</feature>
<feature type="compositionally biased region" description="Polar residues" evidence="2">
    <location>
        <begin position="2069"/>
        <end position="2090"/>
    </location>
</feature>